<dbReference type="Proteomes" id="UP000008177">
    <property type="component" value="Unplaced contigs"/>
</dbReference>
<dbReference type="InParanoid" id="G2XZS2"/>
<gene>
    <name evidence="1" type="ORF">BofuT4_uP049770.1</name>
</gene>
<dbReference type="AlphaFoldDB" id="G2XZS2"/>
<reference evidence="2" key="1">
    <citation type="journal article" date="2011" name="PLoS Genet.">
        <title>Genomic analysis of the necrotrophic fungal pathogens Sclerotinia sclerotiorum and Botrytis cinerea.</title>
        <authorList>
            <person name="Amselem J."/>
            <person name="Cuomo C.A."/>
            <person name="van Kan J.A."/>
            <person name="Viaud M."/>
            <person name="Benito E.P."/>
            <person name="Couloux A."/>
            <person name="Coutinho P.M."/>
            <person name="de Vries R.P."/>
            <person name="Dyer P.S."/>
            <person name="Fillinger S."/>
            <person name="Fournier E."/>
            <person name="Gout L."/>
            <person name="Hahn M."/>
            <person name="Kohn L."/>
            <person name="Lapalu N."/>
            <person name="Plummer K.M."/>
            <person name="Pradier J.M."/>
            <person name="Quevillon E."/>
            <person name="Sharon A."/>
            <person name="Simon A."/>
            <person name="ten Have A."/>
            <person name="Tudzynski B."/>
            <person name="Tudzynski P."/>
            <person name="Wincker P."/>
            <person name="Andrew M."/>
            <person name="Anthouard V."/>
            <person name="Beever R.E."/>
            <person name="Beffa R."/>
            <person name="Benoit I."/>
            <person name="Bouzid O."/>
            <person name="Brault B."/>
            <person name="Chen Z."/>
            <person name="Choquer M."/>
            <person name="Collemare J."/>
            <person name="Cotton P."/>
            <person name="Danchin E.G."/>
            <person name="Da Silva C."/>
            <person name="Gautier A."/>
            <person name="Giraud C."/>
            <person name="Giraud T."/>
            <person name="Gonzalez C."/>
            <person name="Grossetete S."/>
            <person name="Guldener U."/>
            <person name="Henrissat B."/>
            <person name="Howlett B.J."/>
            <person name="Kodira C."/>
            <person name="Kretschmer M."/>
            <person name="Lappartient A."/>
            <person name="Leroch M."/>
            <person name="Levis C."/>
            <person name="Mauceli E."/>
            <person name="Neuveglise C."/>
            <person name="Oeser B."/>
            <person name="Pearson M."/>
            <person name="Poulain J."/>
            <person name="Poussereau N."/>
            <person name="Quesneville H."/>
            <person name="Rascle C."/>
            <person name="Schumacher J."/>
            <person name="Segurens B."/>
            <person name="Sexton A."/>
            <person name="Silva E."/>
            <person name="Sirven C."/>
            <person name="Soanes D.M."/>
            <person name="Talbot N.J."/>
            <person name="Templeton M."/>
            <person name="Yandava C."/>
            <person name="Yarden O."/>
            <person name="Zeng Q."/>
            <person name="Rollins J.A."/>
            <person name="Lebrun M.H."/>
            <person name="Dickman M."/>
        </authorList>
    </citation>
    <scope>NUCLEOTIDE SEQUENCE [LARGE SCALE GENOMIC DNA]</scope>
    <source>
        <strain evidence="2">T4</strain>
    </source>
</reference>
<name>G2XZS2_BOTF4</name>
<proteinExistence type="predicted"/>
<evidence type="ECO:0000313" key="1">
    <source>
        <dbReference type="EMBL" id="CCD45959.1"/>
    </source>
</evidence>
<accession>G2XZS2</accession>
<dbReference type="HOGENOM" id="CLU_2512358_0_0_1"/>
<organism evidence="1 2">
    <name type="scientific">Botryotinia fuckeliana (strain T4)</name>
    <name type="common">Noble rot fungus</name>
    <name type="synonym">Botrytis cinerea</name>
    <dbReference type="NCBI Taxonomy" id="999810"/>
    <lineage>
        <taxon>Eukaryota</taxon>
        <taxon>Fungi</taxon>
        <taxon>Dikarya</taxon>
        <taxon>Ascomycota</taxon>
        <taxon>Pezizomycotina</taxon>
        <taxon>Leotiomycetes</taxon>
        <taxon>Helotiales</taxon>
        <taxon>Sclerotiniaceae</taxon>
        <taxon>Botrytis</taxon>
    </lineage>
</organism>
<evidence type="ECO:0000313" key="2">
    <source>
        <dbReference type="Proteomes" id="UP000008177"/>
    </source>
</evidence>
<protein>
    <submittedName>
        <fullName evidence="1">Uncharacterized protein</fullName>
    </submittedName>
</protein>
<dbReference type="EMBL" id="FQ790278">
    <property type="protein sequence ID" value="CCD45959.1"/>
    <property type="molecule type" value="Genomic_DNA"/>
</dbReference>
<sequence length="85" mass="9775">MCSDFRINGKYVRCNIISNHGRALKLSHEHFLLPLCWSTVKGQSNPRYHRSCWSSLPLSKTEHVRAKPIAPILMNTPQMALLIFL</sequence>